<keyword evidence="1" id="KW-0812">Transmembrane</keyword>
<protein>
    <submittedName>
        <fullName evidence="2">Stage II sporulation protein M</fullName>
    </submittedName>
</protein>
<feature type="transmembrane region" description="Helical" evidence="1">
    <location>
        <begin position="14"/>
        <end position="32"/>
    </location>
</feature>
<reference evidence="2 3" key="1">
    <citation type="submission" date="2020-04" db="EMBL/GenBank/DDBJ databases">
        <title>Genome sequencing of novel species.</title>
        <authorList>
            <person name="Heo J."/>
            <person name="Kim S.-J."/>
            <person name="Kim J.-S."/>
            <person name="Hong S.-B."/>
            <person name="Kwon S.-W."/>
        </authorList>
    </citation>
    <scope>NUCLEOTIDE SEQUENCE [LARGE SCALE GENOMIC DNA]</scope>
    <source>
        <strain evidence="2 3">MFER-1</strain>
    </source>
</reference>
<sequence length="202" mass="22107">MFSRQGLLMTWREIRPYFIFSIILFFAGMVIGGTPNAPQEFVEQQLKGIEAIARDIDKSSNPELTAFYRITLNNVFNVIMVMGLGLIAGIMPIVMLVSNGMIMGYLLNEYAVKGENVFMLVVKGILPHGIFELSAVFLACAFGMRFGVSLFKGIVGSALGKSQAWQPFVRTATGSVPAIILIVVFLLVGAVVESTVTLWLMS</sequence>
<gene>
    <name evidence="2" type="ORF">HH215_18990</name>
</gene>
<organism evidence="2 3">
    <name type="scientific">Cohnella herbarum</name>
    <dbReference type="NCBI Taxonomy" id="2728023"/>
    <lineage>
        <taxon>Bacteria</taxon>
        <taxon>Bacillati</taxon>
        <taxon>Bacillota</taxon>
        <taxon>Bacilli</taxon>
        <taxon>Bacillales</taxon>
        <taxon>Paenibacillaceae</taxon>
        <taxon>Cohnella</taxon>
    </lineage>
</organism>
<dbReference type="PANTHER" id="PTHR35337">
    <property type="entry name" value="SLR1478 PROTEIN"/>
    <property type="match status" value="1"/>
</dbReference>
<keyword evidence="1" id="KW-0472">Membrane</keyword>
<feature type="transmembrane region" description="Helical" evidence="1">
    <location>
        <begin position="75"/>
        <end position="97"/>
    </location>
</feature>
<feature type="transmembrane region" description="Helical" evidence="1">
    <location>
        <begin position="178"/>
        <end position="201"/>
    </location>
</feature>
<proteinExistence type="predicted"/>
<dbReference type="KEGG" id="cheb:HH215_18990"/>
<dbReference type="EMBL" id="CP051680">
    <property type="protein sequence ID" value="QJD85046.1"/>
    <property type="molecule type" value="Genomic_DNA"/>
</dbReference>
<feature type="transmembrane region" description="Helical" evidence="1">
    <location>
        <begin position="117"/>
        <end position="144"/>
    </location>
</feature>
<keyword evidence="3" id="KW-1185">Reference proteome</keyword>
<dbReference type="Proteomes" id="UP000502248">
    <property type="component" value="Chromosome"/>
</dbReference>
<dbReference type="PANTHER" id="PTHR35337:SF1">
    <property type="entry name" value="SLR1478 PROTEIN"/>
    <property type="match status" value="1"/>
</dbReference>
<name>A0A7Z2VKQ1_9BACL</name>
<dbReference type="RefSeq" id="WP_169281322.1">
    <property type="nucleotide sequence ID" value="NZ_CP051680.1"/>
</dbReference>
<dbReference type="InterPro" id="IPR002798">
    <property type="entry name" value="SpoIIM-like"/>
</dbReference>
<evidence type="ECO:0000313" key="3">
    <source>
        <dbReference type="Proteomes" id="UP000502248"/>
    </source>
</evidence>
<keyword evidence="1" id="KW-1133">Transmembrane helix</keyword>
<accession>A0A7Z2VKQ1</accession>
<dbReference type="AlphaFoldDB" id="A0A7Z2VKQ1"/>
<evidence type="ECO:0000256" key="1">
    <source>
        <dbReference type="SAM" id="Phobius"/>
    </source>
</evidence>
<dbReference type="Pfam" id="PF01944">
    <property type="entry name" value="SpoIIM"/>
    <property type="match status" value="1"/>
</dbReference>
<evidence type="ECO:0000313" key="2">
    <source>
        <dbReference type="EMBL" id="QJD85046.1"/>
    </source>
</evidence>